<evidence type="ECO:0000313" key="4">
    <source>
        <dbReference type="Proteomes" id="UP001140206"/>
    </source>
</evidence>
<dbReference type="PROSITE" id="PS50280">
    <property type="entry name" value="SET"/>
    <property type="match status" value="1"/>
</dbReference>
<feature type="region of interest" description="Disordered" evidence="1">
    <location>
        <begin position="415"/>
        <end position="436"/>
    </location>
</feature>
<sequence length="534" mass="60561">MAQEDLSICLPPLTQDDQFYTEKKRLSDSRGLRYEFMLPVSISSDEIVEVFNQMIQTARLIHMDEIELYFVEDEEFGPFSPRNEIGSLNLILRKIDCLLRTASQQAIQVLQDLRSITLLKLNSVGTNSEAVDQMVIDESFNNMEEDNTLLTWAENNGVRSRLNIARFKGAGRGLIASDDLSVGDVALEIPESLIISEDLIVGSDMYNAIKDLEIMTSDTMLTLWTMQERFKPDSKFKIYFGTLSDNFFTGLSFGIEALAALEGTLLFEELMQYKEHLRQQYDMLFPMLFCDYPNIFKKEIYTWDRFLWACELFYSNSMKVVFSDGKLKTCLLPVAGLFNHSLCPHILHYGRVDPTTRSLKFPLSRPCERGQQCYLSYGSYSSSHLLTFYGFIPKGYNYYDFIPLDFDAADGGSSANGDSSAKSQHMVRRTQLSKSNGSHTYSLPYKLIVHLRNALSCADLTDSASDGKETDREVLEAILSIFNPMLEELGPSDGPAWENSSWDVKLALEFKELQRIIISSVVASCNSGLELLQL</sequence>
<organism evidence="3 4">
    <name type="scientific">Rhynchospora pubera</name>
    <dbReference type="NCBI Taxonomy" id="906938"/>
    <lineage>
        <taxon>Eukaryota</taxon>
        <taxon>Viridiplantae</taxon>
        <taxon>Streptophyta</taxon>
        <taxon>Embryophyta</taxon>
        <taxon>Tracheophyta</taxon>
        <taxon>Spermatophyta</taxon>
        <taxon>Magnoliopsida</taxon>
        <taxon>Liliopsida</taxon>
        <taxon>Poales</taxon>
        <taxon>Cyperaceae</taxon>
        <taxon>Cyperoideae</taxon>
        <taxon>Rhynchosporeae</taxon>
        <taxon>Rhynchospora</taxon>
    </lineage>
</organism>
<accession>A0AAV8D7D8</accession>
<dbReference type="Proteomes" id="UP001140206">
    <property type="component" value="Chromosome 4"/>
</dbReference>
<gene>
    <name evidence="3" type="ORF">LUZ62_073761</name>
</gene>
<dbReference type="GO" id="GO:0016279">
    <property type="term" value="F:protein-lysine N-methyltransferase activity"/>
    <property type="evidence" value="ECO:0007669"/>
    <property type="project" value="TreeGrafter"/>
</dbReference>
<dbReference type="Gene3D" id="3.90.1410.10">
    <property type="entry name" value="set domain protein methyltransferase, domain 1"/>
    <property type="match status" value="1"/>
</dbReference>
<dbReference type="PANTHER" id="PTHR13271">
    <property type="entry name" value="UNCHARACTERIZED PUTATIVE METHYLTRANSFERASE"/>
    <property type="match status" value="1"/>
</dbReference>
<dbReference type="CDD" id="cd10527">
    <property type="entry name" value="SET_LSMT"/>
    <property type="match status" value="1"/>
</dbReference>
<comment type="caution">
    <text evidence="3">The sequence shown here is derived from an EMBL/GenBank/DDBJ whole genome shotgun (WGS) entry which is preliminary data.</text>
</comment>
<feature type="domain" description="SET" evidence="2">
    <location>
        <begin position="160"/>
        <end position="378"/>
    </location>
</feature>
<dbReference type="AlphaFoldDB" id="A0AAV8D7D8"/>
<dbReference type="InterPro" id="IPR050600">
    <property type="entry name" value="SETD3_SETD6_MTase"/>
</dbReference>
<protein>
    <submittedName>
        <fullName evidence="3">SET domain containing protein</fullName>
    </submittedName>
</protein>
<name>A0AAV8D7D8_9POAL</name>
<dbReference type="InterPro" id="IPR046341">
    <property type="entry name" value="SET_dom_sf"/>
</dbReference>
<evidence type="ECO:0000256" key="1">
    <source>
        <dbReference type="SAM" id="MobiDB-lite"/>
    </source>
</evidence>
<evidence type="ECO:0000313" key="3">
    <source>
        <dbReference type="EMBL" id="KAJ4763386.1"/>
    </source>
</evidence>
<dbReference type="EMBL" id="JAMFTS010000004">
    <property type="protein sequence ID" value="KAJ4763386.1"/>
    <property type="molecule type" value="Genomic_DNA"/>
</dbReference>
<reference evidence="3" key="1">
    <citation type="submission" date="2022-08" db="EMBL/GenBank/DDBJ databases">
        <authorList>
            <person name="Marques A."/>
        </authorList>
    </citation>
    <scope>NUCLEOTIDE SEQUENCE</scope>
    <source>
        <strain evidence="3">RhyPub2mFocal</strain>
        <tissue evidence="3">Leaves</tissue>
    </source>
</reference>
<proteinExistence type="predicted"/>
<dbReference type="PANTHER" id="PTHR13271:SF103">
    <property type="entry name" value="N-METHYLTRANSFERASE DOMAIN AND SET DOMAIN CONTAINING PROTEIN-RELATED"/>
    <property type="match status" value="1"/>
</dbReference>
<keyword evidence="4" id="KW-1185">Reference proteome</keyword>
<dbReference type="SUPFAM" id="SSF82199">
    <property type="entry name" value="SET domain"/>
    <property type="match status" value="1"/>
</dbReference>
<dbReference type="InterPro" id="IPR001214">
    <property type="entry name" value="SET_dom"/>
</dbReference>
<dbReference type="FunFam" id="3.90.1410.10:FF:000011">
    <property type="entry name" value="Transcription factor, E2F and DP-related"/>
    <property type="match status" value="1"/>
</dbReference>
<evidence type="ECO:0000259" key="2">
    <source>
        <dbReference type="PROSITE" id="PS50280"/>
    </source>
</evidence>